<feature type="transmembrane region" description="Helical" evidence="1">
    <location>
        <begin position="240"/>
        <end position="256"/>
    </location>
</feature>
<protein>
    <submittedName>
        <fullName evidence="3">DMT family transporter</fullName>
    </submittedName>
</protein>
<dbReference type="Pfam" id="PF00892">
    <property type="entry name" value="EamA"/>
    <property type="match status" value="2"/>
</dbReference>
<dbReference type="SUPFAM" id="SSF103481">
    <property type="entry name" value="Multidrug resistance efflux transporter EmrE"/>
    <property type="match status" value="2"/>
</dbReference>
<evidence type="ECO:0000313" key="4">
    <source>
        <dbReference type="Proteomes" id="UP001441944"/>
    </source>
</evidence>
<feature type="domain" description="EamA" evidence="2">
    <location>
        <begin position="151"/>
        <end position="278"/>
    </location>
</feature>
<proteinExistence type="predicted"/>
<feature type="transmembrane region" description="Helical" evidence="1">
    <location>
        <begin position="209"/>
        <end position="228"/>
    </location>
</feature>
<gene>
    <name evidence="3" type="ORF">NBRC116598_10890</name>
</gene>
<feature type="domain" description="EamA" evidence="2">
    <location>
        <begin position="6"/>
        <end position="139"/>
    </location>
</feature>
<reference evidence="3 4" key="1">
    <citation type="submission" date="2024-04" db="EMBL/GenBank/DDBJ databases">
        <title>Draft genome sequence of Pseudophaeobacter arcticus NBRC 116598.</title>
        <authorList>
            <person name="Miyakawa T."/>
            <person name="Kusuya Y."/>
            <person name="Miura T."/>
        </authorList>
    </citation>
    <scope>NUCLEOTIDE SEQUENCE [LARGE SCALE GENOMIC DNA]</scope>
    <source>
        <strain evidence="3 4">SU-CL00105</strain>
    </source>
</reference>
<keyword evidence="4" id="KW-1185">Reference proteome</keyword>
<dbReference type="EMBL" id="BAABWU010000003">
    <property type="protein sequence ID" value="GAA6195645.1"/>
    <property type="molecule type" value="Genomic_DNA"/>
</dbReference>
<evidence type="ECO:0000259" key="2">
    <source>
        <dbReference type="Pfam" id="PF00892"/>
    </source>
</evidence>
<feature type="transmembrane region" description="Helical" evidence="1">
    <location>
        <begin position="94"/>
        <end position="116"/>
    </location>
</feature>
<feature type="transmembrane region" description="Helical" evidence="1">
    <location>
        <begin position="37"/>
        <end position="56"/>
    </location>
</feature>
<feature type="transmembrane region" description="Helical" evidence="1">
    <location>
        <begin position="68"/>
        <end position="88"/>
    </location>
</feature>
<dbReference type="PANTHER" id="PTHR22911">
    <property type="entry name" value="ACYL-MALONYL CONDENSING ENZYME-RELATED"/>
    <property type="match status" value="1"/>
</dbReference>
<dbReference type="InterPro" id="IPR037185">
    <property type="entry name" value="EmrE-like"/>
</dbReference>
<keyword evidence="1" id="KW-1133">Transmembrane helix</keyword>
<feature type="transmembrane region" description="Helical" evidence="1">
    <location>
        <begin position="262"/>
        <end position="280"/>
    </location>
</feature>
<evidence type="ECO:0000313" key="3">
    <source>
        <dbReference type="EMBL" id="GAA6195645.1"/>
    </source>
</evidence>
<sequence length="288" mass="31003">MTPNHKGALFMMGAMAAFTFNDTLVKAVGEALPLSQILVLRGAMASLLIYAFARYQGSLRFRLSRRDWGLVGLRCLAEGGATFLFLTALMRMPIANITAVLQMLPLTVTLGAALLFQEPVGWRRMVAILVGFCGMLMIVRPGPGGFEPASVYALGAVACVTLRDLSTRRMSANVPSMTVTVLASFSVLGFGIGYSFFQDWVPVSTGQVGLLAGAACIILLGYLGSVMAMRVGDVAVVSPFRYTGLLWALILGWLVFGDWPDQLTLMGATLVVAAGLFTLYRERQQARD</sequence>
<keyword evidence="1" id="KW-0472">Membrane</keyword>
<dbReference type="RefSeq" id="WP_348157442.1">
    <property type="nucleotide sequence ID" value="NZ_BAABWU010000003.1"/>
</dbReference>
<evidence type="ECO:0000256" key="1">
    <source>
        <dbReference type="SAM" id="Phobius"/>
    </source>
</evidence>
<dbReference type="InterPro" id="IPR000620">
    <property type="entry name" value="EamA_dom"/>
</dbReference>
<feature type="transmembrane region" description="Helical" evidence="1">
    <location>
        <begin position="177"/>
        <end position="197"/>
    </location>
</feature>
<comment type="caution">
    <text evidence="3">The sequence shown here is derived from an EMBL/GenBank/DDBJ whole genome shotgun (WGS) entry which is preliminary data.</text>
</comment>
<dbReference type="Proteomes" id="UP001441944">
    <property type="component" value="Unassembled WGS sequence"/>
</dbReference>
<organism evidence="3 4">
    <name type="scientific">Pseudophaeobacter arcticus</name>
    <dbReference type="NCBI Taxonomy" id="385492"/>
    <lineage>
        <taxon>Bacteria</taxon>
        <taxon>Pseudomonadati</taxon>
        <taxon>Pseudomonadota</taxon>
        <taxon>Alphaproteobacteria</taxon>
        <taxon>Rhodobacterales</taxon>
        <taxon>Paracoccaceae</taxon>
        <taxon>Pseudophaeobacter</taxon>
    </lineage>
</organism>
<keyword evidence="1" id="KW-0812">Transmembrane</keyword>
<dbReference type="PANTHER" id="PTHR22911:SF135">
    <property type="entry name" value="BLR4310 PROTEIN"/>
    <property type="match status" value="1"/>
</dbReference>
<name>A0ABQ0AIE4_9RHOB</name>
<accession>A0ABQ0AIE4</accession>